<dbReference type="InterPro" id="IPR002156">
    <property type="entry name" value="RNaseH_domain"/>
</dbReference>
<organism evidence="2 3">
    <name type="scientific">Rhizophagus irregularis</name>
    <dbReference type="NCBI Taxonomy" id="588596"/>
    <lineage>
        <taxon>Eukaryota</taxon>
        <taxon>Fungi</taxon>
        <taxon>Fungi incertae sedis</taxon>
        <taxon>Mucoromycota</taxon>
        <taxon>Glomeromycotina</taxon>
        <taxon>Glomeromycetes</taxon>
        <taxon>Glomerales</taxon>
        <taxon>Glomeraceae</taxon>
        <taxon>Rhizophagus</taxon>
    </lineage>
</organism>
<comment type="caution">
    <text evidence="2">The sequence shown here is derived from an EMBL/GenBank/DDBJ whole genome shotgun (WGS) entry which is preliminary data.</text>
</comment>
<reference evidence="2 3" key="1">
    <citation type="submission" date="2017-10" db="EMBL/GenBank/DDBJ databases">
        <title>Extensive intraspecific genome diversity in a model arbuscular mycorrhizal fungus.</title>
        <authorList>
            <person name="Chen E.C.H."/>
            <person name="Morin E."/>
            <person name="Baudet D."/>
            <person name="Noel J."/>
            <person name="Ndikumana S."/>
            <person name="Charron P."/>
            <person name="St-Onge C."/>
            <person name="Giorgi J."/>
            <person name="Grigoriev I.V."/>
            <person name="Roux C."/>
            <person name="Martin F.M."/>
            <person name="Corradi N."/>
        </authorList>
    </citation>
    <scope>NUCLEOTIDE SEQUENCE [LARGE SCALE GENOMIC DNA]</scope>
    <source>
        <strain evidence="2 3">A1</strain>
    </source>
</reference>
<gene>
    <name evidence="2" type="ORF">RhiirA1_542916</name>
</gene>
<dbReference type="VEuPathDB" id="FungiDB:FUN_017067"/>
<dbReference type="Proteomes" id="UP000232688">
    <property type="component" value="Unassembled WGS sequence"/>
</dbReference>
<name>A0A2N0QTF0_9GLOM</name>
<dbReference type="Pfam" id="PF00075">
    <property type="entry name" value="RNase_H"/>
    <property type="match status" value="1"/>
</dbReference>
<accession>A0A2N0QTF0</accession>
<dbReference type="AlphaFoldDB" id="A0A2N0QTF0"/>
<reference evidence="2 3" key="2">
    <citation type="submission" date="2017-10" db="EMBL/GenBank/DDBJ databases">
        <title>Genome analyses suggest a sexual origin of heterokaryosis in a supposedly ancient asexual fungus.</title>
        <authorList>
            <person name="Corradi N."/>
            <person name="Sedzielewska K."/>
            <person name="Noel J."/>
            <person name="Charron P."/>
            <person name="Farinelli L."/>
            <person name="Marton T."/>
            <person name="Kruger M."/>
            <person name="Pelin A."/>
            <person name="Brachmann A."/>
            <person name="Corradi N."/>
        </authorList>
    </citation>
    <scope>NUCLEOTIDE SEQUENCE [LARGE SCALE GENOMIC DNA]</scope>
    <source>
        <strain evidence="2 3">A1</strain>
    </source>
</reference>
<dbReference type="VEuPathDB" id="FungiDB:RhiirFUN_009572"/>
<evidence type="ECO:0000259" key="1">
    <source>
        <dbReference type="PROSITE" id="PS50879"/>
    </source>
</evidence>
<protein>
    <submittedName>
        <fullName evidence="2">RnaseH-domain-containing protein</fullName>
    </submittedName>
</protein>
<dbReference type="Gene3D" id="3.30.420.10">
    <property type="entry name" value="Ribonuclease H-like superfamily/Ribonuclease H"/>
    <property type="match status" value="1"/>
</dbReference>
<evidence type="ECO:0000313" key="2">
    <source>
        <dbReference type="EMBL" id="PKC54343.1"/>
    </source>
</evidence>
<sequence>MKKQDPNLVYSNMGAAFCVNNEPALSAQANLSLWPSSTRSELVAILMALLTGPMNAKIKIYTDSQNAIHIINNQNNKLSRKLLKQSNSLILLKINILLQEKKMDLVLMKVKGHSGDAMNEMVDKLAKNVCSSNSYFNNRFNYGNRIVRYFPTFKQIPIEYNLRKFIKTLMNTRVAAEWSMLKTNGHETPIAWNITWNLIHRYKGFNCISSKKHWHLIFIVKLFTKLLPIGTTLIQQKPDIYKDFACPRCNTNKEENRFHFIESKHLRQEKKNNLPESQENQKVILDDIQSKMDSTQHKNPSEEDYILLKCYKVGKKAHDQMCLLINNNWWYKLGL</sequence>
<dbReference type="PROSITE" id="PS50879">
    <property type="entry name" value="RNASE_H_1"/>
    <property type="match status" value="1"/>
</dbReference>
<dbReference type="EMBL" id="LLXH01003341">
    <property type="protein sequence ID" value="PKC54343.1"/>
    <property type="molecule type" value="Genomic_DNA"/>
</dbReference>
<dbReference type="InterPro" id="IPR036397">
    <property type="entry name" value="RNaseH_sf"/>
</dbReference>
<dbReference type="InterPro" id="IPR012337">
    <property type="entry name" value="RNaseH-like_sf"/>
</dbReference>
<dbReference type="VEuPathDB" id="FungiDB:RhiirFUN_003099"/>
<evidence type="ECO:0000313" key="3">
    <source>
        <dbReference type="Proteomes" id="UP000232688"/>
    </source>
</evidence>
<dbReference type="GO" id="GO:0004523">
    <property type="term" value="F:RNA-DNA hybrid ribonuclease activity"/>
    <property type="evidence" value="ECO:0007669"/>
    <property type="project" value="InterPro"/>
</dbReference>
<dbReference type="GO" id="GO:0003676">
    <property type="term" value="F:nucleic acid binding"/>
    <property type="evidence" value="ECO:0007669"/>
    <property type="project" value="InterPro"/>
</dbReference>
<feature type="domain" description="RNase H type-1" evidence="1">
    <location>
        <begin position="1"/>
        <end position="131"/>
    </location>
</feature>
<dbReference type="VEuPathDB" id="FungiDB:RhiirA1_542916"/>
<dbReference type="SUPFAM" id="SSF53098">
    <property type="entry name" value="Ribonuclease H-like"/>
    <property type="match status" value="1"/>
</dbReference>
<proteinExistence type="predicted"/>